<dbReference type="KEGG" id="hfv:R50_1994"/>
<feature type="domain" description="EAL" evidence="2">
    <location>
        <begin position="1"/>
        <end position="228"/>
    </location>
</feature>
<dbReference type="PROSITE" id="PS50883">
    <property type="entry name" value="EAL"/>
    <property type="match status" value="1"/>
</dbReference>
<evidence type="ECO:0000256" key="1">
    <source>
        <dbReference type="SAM" id="MobiDB-lite"/>
    </source>
</evidence>
<dbReference type="InterPro" id="IPR035919">
    <property type="entry name" value="EAL_sf"/>
</dbReference>
<dbReference type="Gene3D" id="3.20.20.450">
    <property type="entry name" value="EAL domain"/>
    <property type="match status" value="1"/>
</dbReference>
<sequence length="241" mass="26880">MTTPSAPIRLAYWLQPIVALETGAIIGREWLTRGAGETSAAQLWSWAARTGRVAALEWQVLEDIRRWRRQLPPEPVWVNLHPDGVAALAQWDPVAARAGLAPVVWEILELAGWATNLIERVAGSAPVALDDWGESVGTTTRLTTWPVQWVKLDAGLVWQAPVRFGLGRWLQLVRGFAQDRGIRLVAEGVETQAQYAVAKELGFFAAQGFAIARPTQWAEVEWHPPPPSLPPRAWRAERDRR</sequence>
<accession>A0A6F8ZII5</accession>
<evidence type="ECO:0000313" key="3">
    <source>
        <dbReference type="EMBL" id="CAB1129491.1"/>
    </source>
</evidence>
<dbReference type="Pfam" id="PF00563">
    <property type="entry name" value="EAL"/>
    <property type="match status" value="1"/>
</dbReference>
<dbReference type="PANTHER" id="PTHR33121:SF70">
    <property type="entry name" value="SIGNALING PROTEIN YKOW"/>
    <property type="match status" value="1"/>
</dbReference>
<dbReference type="GO" id="GO:0071111">
    <property type="term" value="F:cyclic-guanylate-specific phosphodiesterase activity"/>
    <property type="evidence" value="ECO:0007669"/>
    <property type="project" value="InterPro"/>
</dbReference>
<protein>
    <submittedName>
        <fullName evidence="3">EAL domain-containing protein</fullName>
    </submittedName>
</protein>
<dbReference type="EMBL" id="LR778114">
    <property type="protein sequence ID" value="CAB1129491.1"/>
    <property type="molecule type" value="Genomic_DNA"/>
</dbReference>
<keyword evidence="4" id="KW-1185">Reference proteome</keyword>
<dbReference type="CDD" id="cd01948">
    <property type="entry name" value="EAL"/>
    <property type="match status" value="1"/>
</dbReference>
<dbReference type="SUPFAM" id="SSF141868">
    <property type="entry name" value="EAL domain-like"/>
    <property type="match status" value="1"/>
</dbReference>
<reference evidence="3 4" key="1">
    <citation type="submission" date="2020-02" db="EMBL/GenBank/DDBJ databases">
        <authorList>
            <person name="Hogendoorn C."/>
        </authorList>
    </citation>
    <scope>NUCLEOTIDE SEQUENCE [LARGE SCALE GENOMIC DNA]</scope>
    <source>
        <strain evidence="3">R501</strain>
    </source>
</reference>
<evidence type="ECO:0000313" key="4">
    <source>
        <dbReference type="Proteomes" id="UP000503399"/>
    </source>
</evidence>
<dbReference type="InterPro" id="IPR050706">
    <property type="entry name" value="Cyclic-di-GMP_PDE-like"/>
</dbReference>
<organism evidence="3 4">
    <name type="scientific">Candidatus Hydrogenisulfobacillus filiaventi</name>
    <dbReference type="NCBI Taxonomy" id="2707344"/>
    <lineage>
        <taxon>Bacteria</taxon>
        <taxon>Bacillati</taxon>
        <taxon>Bacillota</taxon>
        <taxon>Clostridia</taxon>
        <taxon>Eubacteriales</taxon>
        <taxon>Clostridiales Family XVII. Incertae Sedis</taxon>
        <taxon>Candidatus Hydrogenisulfobacillus</taxon>
    </lineage>
</organism>
<dbReference type="Proteomes" id="UP000503399">
    <property type="component" value="Chromosome"/>
</dbReference>
<feature type="region of interest" description="Disordered" evidence="1">
    <location>
        <begin position="221"/>
        <end position="241"/>
    </location>
</feature>
<dbReference type="SMART" id="SM00052">
    <property type="entry name" value="EAL"/>
    <property type="match status" value="1"/>
</dbReference>
<name>A0A6F8ZII5_9FIRM</name>
<evidence type="ECO:0000259" key="2">
    <source>
        <dbReference type="PROSITE" id="PS50883"/>
    </source>
</evidence>
<dbReference type="AlphaFoldDB" id="A0A6F8ZII5"/>
<dbReference type="PANTHER" id="PTHR33121">
    <property type="entry name" value="CYCLIC DI-GMP PHOSPHODIESTERASE PDEF"/>
    <property type="match status" value="1"/>
</dbReference>
<dbReference type="InterPro" id="IPR001633">
    <property type="entry name" value="EAL_dom"/>
</dbReference>
<proteinExistence type="predicted"/>
<gene>
    <name evidence="3" type="ORF">R50_1994</name>
</gene>